<dbReference type="InterPro" id="IPR055320">
    <property type="entry name" value="CEP72-like"/>
</dbReference>
<dbReference type="SUPFAM" id="SSF52058">
    <property type="entry name" value="L domain-like"/>
    <property type="match status" value="1"/>
</dbReference>
<dbReference type="PANTHER" id="PTHR23311">
    <property type="entry name" value="HEAT SHOCK REGULATED 2"/>
    <property type="match status" value="1"/>
</dbReference>
<organism evidence="5 6">
    <name type="scientific">Pyxicephalus adspersus</name>
    <name type="common">African bullfrog</name>
    <dbReference type="NCBI Taxonomy" id="30357"/>
    <lineage>
        <taxon>Eukaryota</taxon>
        <taxon>Metazoa</taxon>
        <taxon>Chordata</taxon>
        <taxon>Craniata</taxon>
        <taxon>Vertebrata</taxon>
        <taxon>Euteleostomi</taxon>
        <taxon>Amphibia</taxon>
        <taxon>Batrachia</taxon>
        <taxon>Anura</taxon>
        <taxon>Neobatrachia</taxon>
        <taxon>Ranoidea</taxon>
        <taxon>Pyxicephalidae</taxon>
        <taxon>Pyxicephalinae</taxon>
        <taxon>Pyxicephalus</taxon>
    </lineage>
</organism>
<evidence type="ECO:0000256" key="1">
    <source>
        <dbReference type="ARBA" id="ARBA00022614"/>
    </source>
</evidence>
<dbReference type="EMBL" id="DYDO01000010">
    <property type="protein sequence ID" value="DBA16833.1"/>
    <property type="molecule type" value="Genomic_DNA"/>
</dbReference>
<evidence type="ECO:0000256" key="3">
    <source>
        <dbReference type="ARBA" id="ARBA00023054"/>
    </source>
</evidence>
<name>A0AAV2ZS66_PYXAD</name>
<feature type="compositionally biased region" description="Polar residues" evidence="4">
    <location>
        <begin position="675"/>
        <end position="697"/>
    </location>
</feature>
<dbReference type="Gene3D" id="3.80.10.10">
    <property type="entry name" value="Ribonuclease Inhibitor"/>
    <property type="match status" value="1"/>
</dbReference>
<feature type="compositionally biased region" description="Basic and acidic residues" evidence="4">
    <location>
        <begin position="316"/>
        <end position="339"/>
    </location>
</feature>
<feature type="compositionally biased region" description="Basic and acidic residues" evidence="4">
    <location>
        <begin position="474"/>
        <end position="483"/>
    </location>
</feature>
<feature type="compositionally biased region" description="Low complexity" evidence="4">
    <location>
        <begin position="240"/>
        <end position="252"/>
    </location>
</feature>
<comment type="caution">
    <text evidence="5">The sequence shown here is derived from an EMBL/GenBank/DDBJ whole genome shotgun (WGS) entry which is preliminary data.</text>
</comment>
<proteinExistence type="predicted"/>
<feature type="region of interest" description="Disordered" evidence="4">
    <location>
        <begin position="666"/>
        <end position="697"/>
    </location>
</feature>
<protein>
    <recommendedName>
        <fullName evidence="7">Leucine-rich repeat-containing protein 36</fullName>
    </recommendedName>
</protein>
<feature type="compositionally biased region" description="Polar residues" evidence="4">
    <location>
        <begin position="539"/>
        <end position="556"/>
    </location>
</feature>
<dbReference type="InterPro" id="IPR001611">
    <property type="entry name" value="Leu-rich_rpt"/>
</dbReference>
<dbReference type="InterPro" id="IPR032675">
    <property type="entry name" value="LRR_dom_sf"/>
</dbReference>
<evidence type="ECO:0008006" key="7">
    <source>
        <dbReference type="Google" id="ProtNLM"/>
    </source>
</evidence>
<dbReference type="Proteomes" id="UP001181693">
    <property type="component" value="Unassembled WGS sequence"/>
</dbReference>
<dbReference type="PROSITE" id="PS51450">
    <property type="entry name" value="LRR"/>
    <property type="match status" value="2"/>
</dbReference>
<dbReference type="AlphaFoldDB" id="A0AAV2ZS66"/>
<keyword evidence="6" id="KW-1185">Reference proteome</keyword>
<feature type="region of interest" description="Disordered" evidence="4">
    <location>
        <begin position="316"/>
        <end position="363"/>
    </location>
</feature>
<feature type="region of interest" description="Disordered" evidence="4">
    <location>
        <begin position="474"/>
        <end position="493"/>
    </location>
</feature>
<dbReference type="PANTHER" id="PTHR23311:SF6">
    <property type="entry name" value="LEUCINE-RICH REPEAT-CONTAINING PROTEIN 36"/>
    <property type="match status" value="1"/>
</dbReference>
<evidence type="ECO:0000256" key="2">
    <source>
        <dbReference type="ARBA" id="ARBA00022737"/>
    </source>
</evidence>
<feature type="region of interest" description="Disordered" evidence="4">
    <location>
        <begin position="195"/>
        <end position="285"/>
    </location>
</feature>
<feature type="compositionally biased region" description="Polar residues" evidence="4">
    <location>
        <begin position="484"/>
        <end position="493"/>
    </location>
</feature>
<evidence type="ECO:0000313" key="6">
    <source>
        <dbReference type="Proteomes" id="UP001181693"/>
    </source>
</evidence>
<keyword evidence="1" id="KW-0433">Leucine-rich repeat</keyword>
<sequence length="713" mass="80569">MAVKRVRLRESWVCERAGLQPVGAGTVESLALQGTYREKIVSLGDAFKNFQSLRSLDLSRNIIISLQGIEYLHSLSYLNLYYNDIASLEEIKRLKHLPRLKSLDLRLNPVTRQDADYRLFVIHIVGTLETLDERPIRESERKTAKFTFQLKSQEMSEAESGSSINSSSRSHLYGDRGGAKVHLDFGLSNMTEMGKTNSQEQHSRDYTKGSSPPKYQSEDHQSYLRPQTDFEDEYRPLPSPTRSSLRSPGPSSRAKEGHRVTFADSTISEFFPKQDDISTPMKNEDDIGCTKNFSYPDKLGTAFSFKNTYLTSTPVRKDTASEKMRMSTLDGNERIRLGENNDLGQGSETKEHHKPLYSSEESSRERLLRLSSDLYLATHLADPPASSSSLSALRKGFSDISKTYTLPSKPSITNTNLPAKTAELCRDYKSPWNPEKTSTLNLTQTVMKRSSSLNSLLSPKLSDTYADRHRDDLLSGSELRKQESSPNRGEASSISDVLQQLLDLVDRYWNGSGSLLHNQRFLIPAQELLTKLMTSDSAKQMSPLGNQLRGSRSSHGSLEDGDNMESVKLKLVKVMEENHFLRSKVYKLENQVARKEGGGNLQHSQDDLRQKYEQLSLQVESLQQQLCKTNKLQETVNLLHNSQRSLVCTNEYLLQQLNKISPSMISKQAREPSPQRISTDNYQVPESSKIPSLTPAYSTNQYRNSERLNVCPL</sequence>
<feature type="region of interest" description="Disordered" evidence="4">
    <location>
        <begin position="539"/>
        <end position="561"/>
    </location>
</feature>
<gene>
    <name evidence="5" type="ORF">GDO54_002362</name>
</gene>
<dbReference type="Pfam" id="PF14580">
    <property type="entry name" value="LRR_9"/>
    <property type="match status" value="1"/>
</dbReference>
<reference evidence="5" key="1">
    <citation type="thesis" date="2020" institute="ProQuest LLC" country="789 East Eisenhower Parkway, Ann Arbor, MI, USA">
        <title>Comparative Genomics and Chromosome Evolution.</title>
        <authorList>
            <person name="Mudd A.B."/>
        </authorList>
    </citation>
    <scope>NUCLEOTIDE SEQUENCE</scope>
    <source>
        <strain evidence="5">1538</strain>
        <tissue evidence="5">Blood</tissue>
    </source>
</reference>
<keyword evidence="3" id="KW-0175">Coiled coil</keyword>
<evidence type="ECO:0000313" key="5">
    <source>
        <dbReference type="EMBL" id="DBA16833.1"/>
    </source>
</evidence>
<accession>A0AAV2ZS66</accession>
<evidence type="ECO:0000256" key="4">
    <source>
        <dbReference type="SAM" id="MobiDB-lite"/>
    </source>
</evidence>
<keyword evidence="2" id="KW-0677">Repeat</keyword>